<dbReference type="SUPFAM" id="SSF54675">
    <property type="entry name" value="Nicotinate/Quinolinate PRTase N-terminal domain-like"/>
    <property type="match status" value="1"/>
</dbReference>
<evidence type="ECO:0000256" key="9">
    <source>
        <dbReference type="RuleBase" id="RU365100"/>
    </source>
</evidence>
<dbReference type="NCBIfam" id="NF009131">
    <property type="entry name" value="PRK12484.1"/>
    <property type="match status" value="1"/>
</dbReference>
<dbReference type="EMBL" id="JAHCLR010000059">
    <property type="protein sequence ID" value="MBS9535792.1"/>
    <property type="molecule type" value="Genomic_DNA"/>
</dbReference>
<dbReference type="SUPFAM" id="SSF51690">
    <property type="entry name" value="Nicotinate/Quinolinate PRTase C-terminal domain-like"/>
    <property type="match status" value="1"/>
</dbReference>
<keyword evidence="11" id="KW-0328">Glycosyltransferase</keyword>
<evidence type="ECO:0000256" key="6">
    <source>
        <dbReference type="ARBA" id="ARBA00022642"/>
    </source>
</evidence>
<dbReference type="InterPro" id="IPR036068">
    <property type="entry name" value="Nicotinate_pribotase-like_C"/>
</dbReference>
<gene>
    <name evidence="11" type="ORF">KIH27_19585</name>
</gene>
<comment type="pathway">
    <text evidence="1 9">Cofactor biosynthesis; NAD(+) biosynthesis; nicotinate D-ribonucleotide from nicotinate: step 1/1.</text>
</comment>
<accession>A0ABS5RNB1</accession>
<comment type="caution">
    <text evidence="11">The sequence shown here is derived from an EMBL/GenBank/DDBJ whole genome shotgun (WGS) entry which is preliminary data.</text>
</comment>
<evidence type="ECO:0000256" key="3">
    <source>
        <dbReference type="ARBA" id="ARBA00013236"/>
    </source>
</evidence>
<keyword evidence="12" id="KW-1185">Reference proteome</keyword>
<comment type="similarity">
    <text evidence="2 9">Belongs to the NAPRTase family.</text>
</comment>
<dbReference type="NCBIfam" id="NF006698">
    <property type="entry name" value="PRK09243.1-5"/>
    <property type="match status" value="1"/>
</dbReference>
<proteinExistence type="inferred from homology"/>
<protein>
    <recommendedName>
        <fullName evidence="3 9">Nicotinate phosphoribosyltransferase</fullName>
        <ecNumber evidence="3 9">6.3.4.21</ecNumber>
    </recommendedName>
</protein>
<dbReference type="InterPro" id="IPR013785">
    <property type="entry name" value="Aldolase_TIM"/>
</dbReference>
<keyword evidence="4" id="KW-0597">Phosphoprotein</keyword>
<comment type="PTM">
    <text evidence="9">Transiently phosphorylated on a His residue during the reaction cycle. Phosphorylation strongly increases the affinity for substrates and increases the rate of nicotinate D-ribonucleotide production. Dephosphorylation regenerates the low-affinity form of the enzyme, leading to product release.</text>
</comment>
<comment type="catalytic activity">
    <reaction evidence="8 9">
        <text>5-phospho-alpha-D-ribose 1-diphosphate + nicotinate + ATP + H2O = nicotinate beta-D-ribonucleotide + ADP + phosphate + diphosphate</text>
        <dbReference type="Rhea" id="RHEA:36163"/>
        <dbReference type="ChEBI" id="CHEBI:15377"/>
        <dbReference type="ChEBI" id="CHEBI:30616"/>
        <dbReference type="ChEBI" id="CHEBI:32544"/>
        <dbReference type="ChEBI" id="CHEBI:33019"/>
        <dbReference type="ChEBI" id="CHEBI:43474"/>
        <dbReference type="ChEBI" id="CHEBI:57502"/>
        <dbReference type="ChEBI" id="CHEBI:58017"/>
        <dbReference type="ChEBI" id="CHEBI:456216"/>
        <dbReference type="EC" id="6.3.4.21"/>
    </reaction>
</comment>
<evidence type="ECO:0000256" key="2">
    <source>
        <dbReference type="ARBA" id="ARBA00010897"/>
    </source>
</evidence>
<keyword evidence="7 9" id="KW-0808">Transferase</keyword>
<keyword evidence="5 9" id="KW-0436">Ligase</keyword>
<dbReference type="Gene3D" id="3.20.140.10">
    <property type="entry name" value="nicotinate phosphoribosyltransferase"/>
    <property type="match status" value="1"/>
</dbReference>
<evidence type="ECO:0000313" key="11">
    <source>
        <dbReference type="EMBL" id="MBS9535792.1"/>
    </source>
</evidence>
<evidence type="ECO:0000256" key="4">
    <source>
        <dbReference type="ARBA" id="ARBA00022553"/>
    </source>
</evidence>
<evidence type="ECO:0000313" key="12">
    <source>
        <dbReference type="Proteomes" id="UP001519535"/>
    </source>
</evidence>
<dbReference type="NCBIfam" id="TIGR01513">
    <property type="entry name" value="NAPRTase_put"/>
    <property type="match status" value="1"/>
</dbReference>
<dbReference type="GO" id="GO:0016757">
    <property type="term" value="F:glycosyltransferase activity"/>
    <property type="evidence" value="ECO:0007669"/>
    <property type="project" value="UniProtKB-KW"/>
</dbReference>
<dbReference type="GO" id="GO:0004516">
    <property type="term" value="F:nicotinate phosphoribosyltransferase activity"/>
    <property type="evidence" value="ECO:0007669"/>
    <property type="project" value="UniProtKB-EC"/>
</dbReference>
<evidence type="ECO:0000256" key="1">
    <source>
        <dbReference type="ARBA" id="ARBA00004952"/>
    </source>
</evidence>
<dbReference type="InterPro" id="IPR040727">
    <property type="entry name" value="NAPRTase_N"/>
</dbReference>
<comment type="function">
    <text evidence="9">Catalyzes the first step in the biosynthesis of NAD from nicotinic acid, the ATP-dependent synthesis of beta-nicotinate D-ribonucleotide from nicotinate and 5-phospho-D-ribose 1-phosphate.</text>
</comment>
<dbReference type="EC" id="6.3.4.21" evidence="3 9"/>
<dbReference type="PANTHER" id="PTHR11098:SF8">
    <property type="entry name" value="NICOTINATE PHOSPHORIBOSYLTRANSFERASE PNCB1"/>
    <property type="match status" value="1"/>
</dbReference>
<name>A0ABS5RNB1_9MYCO</name>
<dbReference type="Proteomes" id="UP001519535">
    <property type="component" value="Unassembled WGS sequence"/>
</dbReference>
<dbReference type="Gene3D" id="3.20.20.70">
    <property type="entry name" value="Aldolase class I"/>
    <property type="match status" value="1"/>
</dbReference>
<reference evidence="11 12" key="1">
    <citation type="submission" date="2021-05" db="EMBL/GenBank/DDBJ databases">
        <title>Mycobacterium acidophilum sp. nov., an extremely acid-tolerant member of the genus Mycobacterium.</title>
        <authorList>
            <person name="Xia J."/>
        </authorList>
    </citation>
    <scope>NUCLEOTIDE SEQUENCE [LARGE SCALE GENOMIC DNA]</scope>
    <source>
        <strain evidence="11 12">M1</strain>
    </source>
</reference>
<dbReference type="PIRSF" id="PIRSF000484">
    <property type="entry name" value="NAPRT"/>
    <property type="match status" value="1"/>
</dbReference>
<dbReference type="Pfam" id="PF17767">
    <property type="entry name" value="NAPRTase_N"/>
    <property type="match status" value="1"/>
</dbReference>
<evidence type="ECO:0000256" key="5">
    <source>
        <dbReference type="ARBA" id="ARBA00022598"/>
    </source>
</evidence>
<evidence type="ECO:0000259" key="10">
    <source>
        <dbReference type="Pfam" id="PF17767"/>
    </source>
</evidence>
<evidence type="ECO:0000256" key="8">
    <source>
        <dbReference type="ARBA" id="ARBA00048668"/>
    </source>
</evidence>
<evidence type="ECO:0000256" key="7">
    <source>
        <dbReference type="ARBA" id="ARBA00022679"/>
    </source>
</evidence>
<dbReference type="InterPro" id="IPR007229">
    <property type="entry name" value="Nic_PRibTrfase-Fam"/>
</dbReference>
<feature type="domain" description="Nicotinate phosphoribosyltransferase N-terminal" evidence="10">
    <location>
        <begin position="29"/>
        <end position="151"/>
    </location>
</feature>
<dbReference type="InterPro" id="IPR006405">
    <property type="entry name" value="Nic_PRibTrfase_pncB"/>
</dbReference>
<organism evidence="11 12">
    <name type="scientific">Mycolicibacter acidiphilus</name>
    <dbReference type="NCBI Taxonomy" id="2835306"/>
    <lineage>
        <taxon>Bacteria</taxon>
        <taxon>Bacillati</taxon>
        <taxon>Actinomycetota</taxon>
        <taxon>Actinomycetes</taxon>
        <taxon>Mycobacteriales</taxon>
        <taxon>Mycobacteriaceae</taxon>
        <taxon>Mycolicibacter</taxon>
    </lineage>
</organism>
<dbReference type="PANTHER" id="PTHR11098">
    <property type="entry name" value="NICOTINATE PHOSPHORIBOSYLTRANSFERASE"/>
    <property type="match status" value="1"/>
</dbReference>
<keyword evidence="6 9" id="KW-0662">Pyridine nucleotide biosynthesis</keyword>
<sequence>MTSRIPIDDGIRTGRYGWAVNAPGCASGLLTDKYELTMLAAALRDGSAHRPATFELFARRLPAGRRYGVVAGTGRWLAALTGFGFDDAALRVLAEFLDPATLDYLQGFRFAGDVDGYPEGELYFPGSPVLSVRGSFAECVVLETLTLSIFNHDTAIASAAARMVSAAAGRSLIEMGSRRTHEQAAVAAARAAYLAGFTATSNLEAHRRHGIPVAGTSAHAFTLLHADAGGPDEQAAFRAQVAAQGVGTTLLVDTYDVTAGVANAVAVAGPGLGAVRIDSGELGVLARQVRSQLDGLGATRTAIVVSGDLDEFAIAALAAAPVDSYGVGTALVTGSGAPTADFVYKLVEVDGVAVHKRSTNKTSRGGRKQALRLARPSGTVVEEVVYPAGRAPDEPGRALSVPLVRGGHAVVDTGASGLAVARERVAAGLHSLPWEGLKLAHGEPAIPTRQM</sequence>